<dbReference type="InterPro" id="IPR032819">
    <property type="entry name" value="TruB_C"/>
</dbReference>
<keyword evidence="10" id="KW-1185">Reference proteome</keyword>
<dbReference type="GO" id="GO:0016829">
    <property type="term" value="F:lyase activity"/>
    <property type="evidence" value="ECO:0007669"/>
    <property type="project" value="UniProtKB-KW"/>
</dbReference>
<evidence type="ECO:0000313" key="9">
    <source>
        <dbReference type="EMBL" id="CEN55110.1"/>
    </source>
</evidence>
<organism evidence="9 10">
    <name type="scientific">Candidatus Methylopumilus turicensis</name>
    <dbReference type="NCBI Taxonomy" id="1581680"/>
    <lineage>
        <taxon>Bacteria</taxon>
        <taxon>Pseudomonadati</taxon>
        <taxon>Pseudomonadota</taxon>
        <taxon>Betaproteobacteria</taxon>
        <taxon>Nitrosomonadales</taxon>
        <taxon>Methylophilaceae</taxon>
        <taxon>Candidatus Methylopumilus</taxon>
    </lineage>
</organism>
<sequence length="306" mass="33500">MAQFKRVKRNINGVLLLDKPIGFSSNQALQKVKWLFQAAKAGHTGTLDPLATGLLPICLGEATKFAQYVTDADKTYIATVKFGATTTTGDAEGEVIATGDVNFTRQQLESVCQSFIGEISQVPPMYSALKFEGKALYEYAREGVDIERQSRQVTITDITIHRFDADVAEITVNCSKGTYIRTLAEDIGNALGCGAHLIGLRRIETAGYQLADAITLEQLEQRIKNTPVESLQSLILPIDSAIAYLPAVTLNGDAAHYLMQGQAVWVSGQIPHGEIRLFDENSRFLGLGFLQDDGKIAPKRLMRDFS</sequence>
<reference evidence="10" key="1">
    <citation type="submission" date="2014-12" db="EMBL/GenBank/DDBJ databases">
        <authorList>
            <person name="Salcher M.M."/>
        </authorList>
    </citation>
    <scope>NUCLEOTIDE SEQUENCE [LARGE SCALE GENOMIC DNA]</scope>
    <source>
        <strain evidence="10">MMS-10A-171</strain>
    </source>
</reference>
<dbReference type="CDD" id="cd21152">
    <property type="entry name" value="PUA_TruB_bacterial"/>
    <property type="match status" value="1"/>
</dbReference>
<feature type="domain" description="tRNA pseudouridylate synthase B C-terminal" evidence="8">
    <location>
        <begin position="181"/>
        <end position="242"/>
    </location>
</feature>
<dbReference type="Pfam" id="PF09157">
    <property type="entry name" value="TruB-C_2"/>
    <property type="match status" value="1"/>
</dbReference>
<dbReference type="GO" id="GO:0031119">
    <property type="term" value="P:tRNA pseudouridine synthesis"/>
    <property type="evidence" value="ECO:0007669"/>
    <property type="project" value="UniProtKB-UniRule"/>
</dbReference>
<dbReference type="HOGENOM" id="CLU_032087_0_3_4"/>
<evidence type="ECO:0000256" key="4">
    <source>
        <dbReference type="ARBA" id="ARBA00023235"/>
    </source>
</evidence>
<dbReference type="CDD" id="cd02573">
    <property type="entry name" value="PseudoU_synth_EcTruB"/>
    <property type="match status" value="1"/>
</dbReference>
<gene>
    <name evidence="5 9" type="primary">truB</name>
    <name evidence="9" type="ORF">BN1209_0052</name>
</gene>
<dbReference type="GO" id="GO:1990481">
    <property type="term" value="P:mRNA pseudouridine synthesis"/>
    <property type="evidence" value="ECO:0007669"/>
    <property type="project" value="TreeGrafter"/>
</dbReference>
<feature type="domain" description="Pseudouridine synthase II N-terminal" evidence="6">
    <location>
        <begin position="33"/>
        <end position="180"/>
    </location>
</feature>
<dbReference type="SUPFAM" id="SSF88697">
    <property type="entry name" value="PUA domain-like"/>
    <property type="match status" value="1"/>
</dbReference>
<dbReference type="EC" id="5.4.99.25" evidence="5"/>
<protein>
    <recommendedName>
        <fullName evidence="5">tRNA pseudouridine synthase B</fullName>
        <ecNumber evidence="5">5.4.99.25</ecNumber>
    </recommendedName>
    <alternativeName>
        <fullName evidence="5">tRNA pseudouridine(55) synthase</fullName>
        <shortName evidence="5">Psi55 synthase</shortName>
    </alternativeName>
    <alternativeName>
        <fullName evidence="5">tRNA pseudouridylate synthase</fullName>
    </alternativeName>
    <alternativeName>
        <fullName evidence="5">tRNA-uridine isomerase</fullName>
    </alternativeName>
</protein>
<dbReference type="OrthoDB" id="9802309at2"/>
<dbReference type="GO" id="GO:0003723">
    <property type="term" value="F:RNA binding"/>
    <property type="evidence" value="ECO:0007669"/>
    <property type="project" value="InterPro"/>
</dbReference>
<dbReference type="GO" id="GO:0160148">
    <property type="term" value="F:tRNA pseudouridine(55) synthase activity"/>
    <property type="evidence" value="ECO:0007669"/>
    <property type="project" value="UniProtKB-EC"/>
</dbReference>
<accession>A0A0B7IX84</accession>
<evidence type="ECO:0000256" key="3">
    <source>
        <dbReference type="ARBA" id="ARBA00022694"/>
    </source>
</evidence>
<dbReference type="RefSeq" id="WP_045750448.1">
    <property type="nucleotide sequence ID" value="NZ_LN794158.1"/>
</dbReference>
<evidence type="ECO:0000259" key="6">
    <source>
        <dbReference type="Pfam" id="PF01509"/>
    </source>
</evidence>
<dbReference type="NCBIfam" id="TIGR00431">
    <property type="entry name" value="TruB"/>
    <property type="match status" value="1"/>
</dbReference>
<evidence type="ECO:0000313" key="10">
    <source>
        <dbReference type="Proteomes" id="UP000056322"/>
    </source>
</evidence>
<dbReference type="Gene3D" id="3.30.2350.10">
    <property type="entry name" value="Pseudouridine synthase"/>
    <property type="match status" value="1"/>
</dbReference>
<dbReference type="InterPro" id="IPR020103">
    <property type="entry name" value="PsdUridine_synth_cat_dom_sf"/>
</dbReference>
<feature type="active site" description="Nucleophile" evidence="5">
    <location>
        <position position="48"/>
    </location>
</feature>
<evidence type="ECO:0000256" key="5">
    <source>
        <dbReference type="HAMAP-Rule" id="MF_01080"/>
    </source>
</evidence>
<dbReference type="InterPro" id="IPR015947">
    <property type="entry name" value="PUA-like_sf"/>
</dbReference>
<keyword evidence="9" id="KW-0456">Lyase</keyword>
<comment type="catalytic activity">
    <reaction evidence="1 5">
        <text>uridine(55) in tRNA = pseudouridine(55) in tRNA</text>
        <dbReference type="Rhea" id="RHEA:42532"/>
        <dbReference type="Rhea" id="RHEA-COMP:10101"/>
        <dbReference type="Rhea" id="RHEA-COMP:10102"/>
        <dbReference type="ChEBI" id="CHEBI:65314"/>
        <dbReference type="ChEBI" id="CHEBI:65315"/>
        <dbReference type="EC" id="5.4.99.25"/>
    </reaction>
</comment>
<dbReference type="Proteomes" id="UP000056322">
    <property type="component" value="Chromosome 1"/>
</dbReference>
<dbReference type="InterPro" id="IPR015240">
    <property type="entry name" value="tRNA_sdUridine_synth_fam1_C"/>
</dbReference>
<dbReference type="InterPro" id="IPR002501">
    <property type="entry name" value="PsdUridine_synth_N"/>
</dbReference>
<keyword evidence="4 5" id="KW-0413">Isomerase</keyword>
<comment type="similarity">
    <text evidence="2 5">Belongs to the pseudouridine synthase TruB family. Type 1 subfamily.</text>
</comment>
<dbReference type="Pfam" id="PF16198">
    <property type="entry name" value="TruB_C_2"/>
    <property type="match status" value="1"/>
</dbReference>
<dbReference type="STRING" id="1581680.BN1209_0052"/>
<proteinExistence type="inferred from homology"/>
<dbReference type="AlphaFoldDB" id="A0A0B7IX84"/>
<dbReference type="Gene3D" id="2.30.130.10">
    <property type="entry name" value="PUA domain"/>
    <property type="match status" value="1"/>
</dbReference>
<evidence type="ECO:0000259" key="7">
    <source>
        <dbReference type="Pfam" id="PF09157"/>
    </source>
</evidence>
<dbReference type="InterPro" id="IPR036974">
    <property type="entry name" value="PUA_sf"/>
</dbReference>
<evidence type="ECO:0000256" key="1">
    <source>
        <dbReference type="ARBA" id="ARBA00000385"/>
    </source>
</evidence>
<keyword evidence="3 5" id="KW-0819">tRNA processing</keyword>
<name>A0A0B7IX84_9PROT</name>
<dbReference type="FunFam" id="3.30.2350.10:FF:000011">
    <property type="entry name" value="tRNA pseudouridine synthase B"/>
    <property type="match status" value="1"/>
</dbReference>
<dbReference type="SUPFAM" id="SSF55120">
    <property type="entry name" value="Pseudouridine synthase"/>
    <property type="match status" value="1"/>
</dbReference>
<dbReference type="PANTHER" id="PTHR13767">
    <property type="entry name" value="TRNA-PSEUDOURIDINE SYNTHASE"/>
    <property type="match status" value="1"/>
</dbReference>
<dbReference type="KEGG" id="mbac:BN1209_0052"/>
<evidence type="ECO:0000259" key="8">
    <source>
        <dbReference type="Pfam" id="PF16198"/>
    </source>
</evidence>
<dbReference type="HAMAP" id="MF_01080">
    <property type="entry name" value="TruB_bact"/>
    <property type="match status" value="1"/>
</dbReference>
<comment type="function">
    <text evidence="5">Responsible for synthesis of pseudouridine from uracil-55 in the psi GC loop of transfer RNAs.</text>
</comment>
<dbReference type="Pfam" id="PF01509">
    <property type="entry name" value="TruB_N"/>
    <property type="match status" value="1"/>
</dbReference>
<dbReference type="PANTHER" id="PTHR13767:SF2">
    <property type="entry name" value="PSEUDOURIDYLATE SYNTHASE TRUB1"/>
    <property type="match status" value="1"/>
</dbReference>
<evidence type="ECO:0000256" key="2">
    <source>
        <dbReference type="ARBA" id="ARBA00005642"/>
    </source>
</evidence>
<dbReference type="InterPro" id="IPR014780">
    <property type="entry name" value="tRNA_psdUridine_synth_TruB"/>
</dbReference>
<dbReference type="EMBL" id="LN794158">
    <property type="protein sequence ID" value="CEN55110.1"/>
    <property type="molecule type" value="Genomic_DNA"/>
</dbReference>
<feature type="domain" description="tRNA pseudouridine synthase II TruB subfamily 1 C-terminal" evidence="7">
    <location>
        <begin position="246"/>
        <end position="302"/>
    </location>
</feature>